<keyword evidence="1" id="KW-0547">Nucleotide-binding</keyword>
<keyword evidence="5" id="KW-1185">Reference proteome</keyword>
<protein>
    <recommendedName>
        <fullName evidence="6">ABC transmembrane type-1 domain-containing protein</fullName>
    </recommendedName>
</protein>
<proteinExistence type="predicted"/>
<dbReference type="GO" id="GO:0005524">
    <property type="term" value="F:ATP binding"/>
    <property type="evidence" value="ECO:0007669"/>
    <property type="project" value="UniProtKB-KW"/>
</dbReference>
<dbReference type="InterPro" id="IPR050173">
    <property type="entry name" value="ABC_transporter_C-like"/>
</dbReference>
<dbReference type="Gramene" id="TVU41592">
    <property type="protein sequence ID" value="TVU41592"/>
    <property type="gene ID" value="EJB05_15123"/>
</dbReference>
<comment type="caution">
    <text evidence="4">The sequence shown here is derived from an EMBL/GenBank/DDBJ whole genome shotgun (WGS) entry which is preliminary data.</text>
</comment>
<feature type="compositionally biased region" description="Polar residues" evidence="3">
    <location>
        <begin position="101"/>
        <end position="112"/>
    </location>
</feature>
<dbReference type="OrthoDB" id="6500128at2759"/>
<dbReference type="Gene3D" id="3.40.50.300">
    <property type="entry name" value="P-loop containing nucleotide triphosphate hydrolases"/>
    <property type="match status" value="1"/>
</dbReference>
<evidence type="ECO:0000256" key="3">
    <source>
        <dbReference type="SAM" id="MobiDB-lite"/>
    </source>
</evidence>
<name>A0A5J9VYR4_9POAL</name>
<feature type="region of interest" description="Disordered" evidence="3">
    <location>
        <begin position="163"/>
        <end position="193"/>
    </location>
</feature>
<feature type="compositionally biased region" description="Basic and acidic residues" evidence="3">
    <location>
        <begin position="171"/>
        <end position="191"/>
    </location>
</feature>
<dbReference type="PANTHER" id="PTHR24223">
    <property type="entry name" value="ATP-BINDING CASSETTE SUB-FAMILY C"/>
    <property type="match status" value="1"/>
</dbReference>
<evidence type="ECO:0008006" key="6">
    <source>
        <dbReference type="Google" id="ProtNLM"/>
    </source>
</evidence>
<dbReference type="GO" id="GO:0042626">
    <property type="term" value="F:ATPase-coupled transmembrane transporter activity"/>
    <property type="evidence" value="ECO:0007669"/>
    <property type="project" value="TreeGrafter"/>
</dbReference>
<evidence type="ECO:0000256" key="2">
    <source>
        <dbReference type="ARBA" id="ARBA00022840"/>
    </source>
</evidence>
<accession>A0A5J9VYR4</accession>
<keyword evidence="2" id="KW-0067">ATP-binding</keyword>
<dbReference type="EMBL" id="RWGY01000007">
    <property type="protein sequence ID" value="TVU41592.1"/>
    <property type="molecule type" value="Genomic_DNA"/>
</dbReference>
<dbReference type="GO" id="GO:0016020">
    <property type="term" value="C:membrane"/>
    <property type="evidence" value="ECO:0007669"/>
    <property type="project" value="TreeGrafter"/>
</dbReference>
<evidence type="ECO:0000313" key="5">
    <source>
        <dbReference type="Proteomes" id="UP000324897"/>
    </source>
</evidence>
<sequence length="417" mass="45055">MLALARAADMYVGPLMLLSFVKLCSSSSAPDQWPPPLLWGGARLLLALLAAKAAEAFCLLRRSVRLPWRPAGDAGARGARRRAVLQGPPAVVPCGGGTAPARSSTSWPSTSRNWRKWRWPSTTSGSRLSSLPCPLRSCTRTSAALAGVLGIVALVFCERAGQEPVPEPDDGDRRKAGEDRERDAEQGERDQAPCVGAPLTVARRVRLGRPVHVLRRLQCNIVAVWRAPLFIAGSALRRLDAGAAFTATAFIQTLQEPMCFFPPAMIQATQALVSLRHLDSYMTSEELDAAAVAQDAAFNSGTACSHGTTTATRDSSTRRRCFEKDLQMMEFGDMTEIGERGITLSGGQRQRVQLARAVYHSTRTAMSISTMSSARLMRTRALTSSRQQLVANNDSLTVTGMAGNARGTRKTSIWCCP</sequence>
<gene>
    <name evidence="4" type="ORF">EJB05_15123</name>
</gene>
<organism evidence="4 5">
    <name type="scientific">Eragrostis curvula</name>
    <name type="common">weeping love grass</name>
    <dbReference type="NCBI Taxonomy" id="38414"/>
    <lineage>
        <taxon>Eukaryota</taxon>
        <taxon>Viridiplantae</taxon>
        <taxon>Streptophyta</taxon>
        <taxon>Embryophyta</taxon>
        <taxon>Tracheophyta</taxon>
        <taxon>Spermatophyta</taxon>
        <taxon>Magnoliopsida</taxon>
        <taxon>Liliopsida</taxon>
        <taxon>Poales</taxon>
        <taxon>Poaceae</taxon>
        <taxon>PACMAD clade</taxon>
        <taxon>Chloridoideae</taxon>
        <taxon>Eragrostideae</taxon>
        <taxon>Eragrostidinae</taxon>
        <taxon>Eragrostis</taxon>
    </lineage>
</organism>
<feature type="non-terminal residue" evidence="4">
    <location>
        <position position="1"/>
    </location>
</feature>
<evidence type="ECO:0000256" key="1">
    <source>
        <dbReference type="ARBA" id="ARBA00022741"/>
    </source>
</evidence>
<evidence type="ECO:0000313" key="4">
    <source>
        <dbReference type="EMBL" id="TVU41592.1"/>
    </source>
</evidence>
<dbReference type="PANTHER" id="PTHR24223:SF362">
    <property type="entry name" value="ABC TRANSPORTER C FAMILY MEMBER 4"/>
    <property type="match status" value="1"/>
</dbReference>
<reference evidence="4 5" key="1">
    <citation type="journal article" date="2019" name="Sci. Rep.">
        <title>A high-quality genome of Eragrostis curvula grass provides insights into Poaceae evolution and supports new strategies to enhance forage quality.</title>
        <authorList>
            <person name="Carballo J."/>
            <person name="Santos B.A.C.M."/>
            <person name="Zappacosta D."/>
            <person name="Garbus I."/>
            <person name="Selva J.P."/>
            <person name="Gallo C.A."/>
            <person name="Diaz A."/>
            <person name="Albertini E."/>
            <person name="Caccamo M."/>
            <person name="Echenique V."/>
        </authorList>
    </citation>
    <scope>NUCLEOTIDE SEQUENCE [LARGE SCALE GENOMIC DNA]</scope>
    <source>
        <strain evidence="5">cv. Victoria</strain>
        <tissue evidence="4">Leaf</tissue>
    </source>
</reference>
<dbReference type="AlphaFoldDB" id="A0A5J9VYR4"/>
<dbReference type="Proteomes" id="UP000324897">
    <property type="component" value="Chromosome 4"/>
</dbReference>
<dbReference type="SUPFAM" id="SSF52540">
    <property type="entry name" value="P-loop containing nucleoside triphosphate hydrolases"/>
    <property type="match status" value="1"/>
</dbReference>
<dbReference type="InterPro" id="IPR027417">
    <property type="entry name" value="P-loop_NTPase"/>
</dbReference>
<feature type="region of interest" description="Disordered" evidence="3">
    <location>
        <begin position="87"/>
        <end position="118"/>
    </location>
</feature>